<keyword evidence="3 9" id="KW-0853">WD repeat</keyword>
<feature type="compositionally biased region" description="Basic and acidic residues" evidence="10">
    <location>
        <begin position="532"/>
        <end position="557"/>
    </location>
</feature>
<dbReference type="InterPro" id="IPR019775">
    <property type="entry name" value="WD40_repeat_CS"/>
</dbReference>
<feature type="repeat" description="WD" evidence="9">
    <location>
        <begin position="41"/>
        <end position="82"/>
    </location>
</feature>
<keyword evidence="4" id="KW-0677">Repeat</keyword>
<evidence type="ECO:0000256" key="4">
    <source>
        <dbReference type="ARBA" id="ARBA00022737"/>
    </source>
</evidence>
<dbReference type="EMBL" id="KE346369">
    <property type="protein sequence ID" value="KJE95655.1"/>
    <property type="molecule type" value="Genomic_DNA"/>
</dbReference>
<gene>
    <name evidence="12" type="ORF">CAOG_006081</name>
</gene>
<evidence type="ECO:0000256" key="3">
    <source>
        <dbReference type="ARBA" id="ARBA00022574"/>
    </source>
</evidence>
<dbReference type="PANTHER" id="PTHR15271">
    <property type="entry name" value="CHROMATIN ASSEMBLY FACTOR 1 SUBUNIT B"/>
    <property type="match status" value="1"/>
</dbReference>
<dbReference type="OrthoDB" id="71227at2759"/>
<keyword evidence="13" id="KW-1185">Reference proteome</keyword>
<dbReference type="InterPro" id="IPR015943">
    <property type="entry name" value="WD40/YVTN_repeat-like_dom_sf"/>
</dbReference>
<dbReference type="Pfam" id="PF24105">
    <property type="entry name" value="Beta-prop_CAF1B_HIR1"/>
    <property type="match status" value="2"/>
</dbReference>
<dbReference type="SMART" id="SM00320">
    <property type="entry name" value="WD40"/>
    <property type="match status" value="3"/>
</dbReference>
<evidence type="ECO:0000256" key="6">
    <source>
        <dbReference type="ARBA" id="ARBA00022853"/>
    </source>
</evidence>
<comment type="similarity">
    <text evidence="2">Belongs to the WD repeat HIR1 family.</text>
</comment>
<reference evidence="13" key="1">
    <citation type="submission" date="2011-02" db="EMBL/GenBank/DDBJ databases">
        <title>The Genome Sequence of Capsaspora owczarzaki ATCC 30864.</title>
        <authorList>
            <person name="Russ C."/>
            <person name="Cuomo C."/>
            <person name="Burger G."/>
            <person name="Gray M.W."/>
            <person name="Holland P.W.H."/>
            <person name="King N."/>
            <person name="Lang F.B.F."/>
            <person name="Roger A.J."/>
            <person name="Ruiz-Trillo I."/>
            <person name="Young S.K."/>
            <person name="Zeng Q."/>
            <person name="Gargeya S."/>
            <person name="Alvarado L."/>
            <person name="Berlin A."/>
            <person name="Chapman S.B."/>
            <person name="Chen Z."/>
            <person name="Freedman E."/>
            <person name="Gellesch M."/>
            <person name="Goldberg J."/>
            <person name="Griggs A."/>
            <person name="Gujja S."/>
            <person name="Heilman E."/>
            <person name="Heiman D."/>
            <person name="Howarth C."/>
            <person name="Mehta T."/>
            <person name="Neiman D."/>
            <person name="Pearson M."/>
            <person name="Roberts A."/>
            <person name="Saif S."/>
            <person name="Shea T."/>
            <person name="Shenoy N."/>
            <person name="Sisk P."/>
            <person name="Stolte C."/>
            <person name="Sykes S."/>
            <person name="White J."/>
            <person name="Yandava C."/>
            <person name="Haas B."/>
            <person name="Nusbaum C."/>
            <person name="Birren B."/>
        </authorList>
    </citation>
    <scope>NUCLEOTIDE SEQUENCE</scope>
    <source>
        <strain evidence="13">ATCC 30864</strain>
    </source>
</reference>
<dbReference type="InterPro" id="IPR055410">
    <property type="entry name" value="Beta-prop_CAF1B_HIR1"/>
</dbReference>
<dbReference type="InterPro" id="IPR001680">
    <property type="entry name" value="WD40_rpt"/>
</dbReference>
<evidence type="ECO:0000256" key="9">
    <source>
        <dbReference type="PROSITE-ProRule" id="PRU00221"/>
    </source>
</evidence>
<dbReference type="AlphaFoldDB" id="A0A0D2WTC1"/>
<dbReference type="Proteomes" id="UP000008743">
    <property type="component" value="Unassembled WGS sequence"/>
</dbReference>
<comment type="subcellular location">
    <subcellularLocation>
        <location evidence="1">Nucleus</location>
    </subcellularLocation>
</comment>
<accession>A0A0D2WTC1</accession>
<evidence type="ECO:0000256" key="2">
    <source>
        <dbReference type="ARBA" id="ARBA00007306"/>
    </source>
</evidence>
<proteinExistence type="inferred from homology"/>
<name>A0A0D2WTC1_CAPO3</name>
<keyword evidence="6" id="KW-0156">Chromatin regulator</keyword>
<dbReference type="SUPFAM" id="SSF50978">
    <property type="entry name" value="WD40 repeat-like"/>
    <property type="match status" value="1"/>
</dbReference>
<dbReference type="Gene3D" id="2.130.10.10">
    <property type="entry name" value="YVTN repeat-like/Quinoprotein amine dehydrogenase"/>
    <property type="match status" value="1"/>
</dbReference>
<feature type="domain" description="CAF1B/HIR1 beta-propeller" evidence="11">
    <location>
        <begin position="291"/>
        <end position="412"/>
    </location>
</feature>
<feature type="compositionally biased region" description="Low complexity" evidence="10">
    <location>
        <begin position="250"/>
        <end position="263"/>
    </location>
</feature>
<keyword evidence="7" id="KW-0234">DNA repair</keyword>
<dbReference type="PROSITE" id="PS00678">
    <property type="entry name" value="WD_REPEATS_1"/>
    <property type="match status" value="1"/>
</dbReference>
<dbReference type="GO" id="GO:0006334">
    <property type="term" value="P:nucleosome assembly"/>
    <property type="evidence" value="ECO:0007669"/>
    <property type="project" value="TreeGrafter"/>
</dbReference>
<feature type="domain" description="CAF1B/HIR1 beta-propeller" evidence="11">
    <location>
        <begin position="2"/>
        <end position="82"/>
    </location>
</feature>
<feature type="region of interest" description="Disordered" evidence="10">
    <location>
        <begin position="532"/>
        <end position="563"/>
    </location>
</feature>
<evidence type="ECO:0000256" key="1">
    <source>
        <dbReference type="ARBA" id="ARBA00004123"/>
    </source>
</evidence>
<dbReference type="GO" id="GO:0006335">
    <property type="term" value="P:DNA replication-dependent chromatin assembly"/>
    <property type="evidence" value="ECO:0007669"/>
    <property type="project" value="InterPro"/>
</dbReference>
<keyword evidence="5" id="KW-0227">DNA damage</keyword>
<dbReference type="PROSITE" id="PS50294">
    <property type="entry name" value="WD_REPEATS_REGION"/>
    <property type="match status" value="1"/>
</dbReference>
<dbReference type="GO" id="GO:0033186">
    <property type="term" value="C:CAF-1 complex"/>
    <property type="evidence" value="ECO:0007669"/>
    <property type="project" value="TreeGrafter"/>
</dbReference>
<feature type="repeat" description="WD" evidence="9">
    <location>
        <begin position="1"/>
        <end position="40"/>
    </location>
</feature>
<evidence type="ECO:0000313" key="12">
    <source>
        <dbReference type="EMBL" id="KJE95655.1"/>
    </source>
</evidence>
<evidence type="ECO:0000256" key="10">
    <source>
        <dbReference type="SAM" id="MobiDB-lite"/>
    </source>
</evidence>
<dbReference type="InterPro" id="IPR036322">
    <property type="entry name" value="WD40_repeat_dom_sf"/>
</dbReference>
<evidence type="ECO:0000256" key="5">
    <source>
        <dbReference type="ARBA" id="ARBA00022763"/>
    </source>
</evidence>
<dbReference type="GO" id="GO:0005634">
    <property type="term" value="C:nucleus"/>
    <property type="evidence" value="ECO:0007669"/>
    <property type="project" value="UniProtKB-SubCell"/>
</dbReference>
<protein>
    <submittedName>
        <fullName evidence="12">Chromatin assembly factor 1, variant 1</fullName>
    </submittedName>
</protein>
<dbReference type="InterPro" id="IPR045145">
    <property type="entry name" value="PTHR15271"/>
</dbReference>
<dbReference type="PANTHER" id="PTHR15271:SF4">
    <property type="entry name" value="CHROMATIN ASSEMBLY FACTOR 1 SUBUNIT B"/>
    <property type="match status" value="1"/>
</dbReference>
<evidence type="ECO:0000259" key="11">
    <source>
        <dbReference type="Pfam" id="PF24105"/>
    </source>
</evidence>
<feature type="compositionally biased region" description="Basic and acidic residues" evidence="10">
    <location>
        <begin position="272"/>
        <end position="284"/>
    </location>
</feature>
<evidence type="ECO:0000256" key="8">
    <source>
        <dbReference type="ARBA" id="ARBA00023242"/>
    </source>
</evidence>
<feature type="region of interest" description="Disordered" evidence="10">
    <location>
        <begin position="247"/>
        <end position="288"/>
    </location>
</feature>
<keyword evidence="8" id="KW-0539">Nucleus</keyword>
<dbReference type="GO" id="GO:0006281">
    <property type="term" value="P:DNA repair"/>
    <property type="evidence" value="ECO:0007669"/>
    <property type="project" value="UniProtKB-KW"/>
</dbReference>
<sequence length="563" mass="59873">MHIEDVLDICWSPDANYLISGSVDNTVVVWDVVKGRPLQQLKDHRHYVQGVTWDPLGQYLASQSSDRSLCIYSVVDKEEKKKKAVAGEKALGAAAASTATPEEATTTTRRIKEIKPVVTHTRFDFAEYAKLRSVTTDSSDPTTRTVTLADSDSPTTVKVTIAAEQVEETPAVTAVSEETAVPMDTSVARSAAKTDANPAASSSNKTRFFHDETLPSFFRRLGFTPDGALLLAPGGLGSALLHPEVASRTAPKPAANADAAPAPVGQEAGATKSEESDGVKKPTEETTTAPRATAIHTLYAFARSYLNAPLFDICALSKPAIAVRCSPALFQHRQLAEPVAPFLKLPYRMIFAIATIDTVLVYDTQQRAPFAMFTNLHYAPLTDIAWSGDGHTLMMSSQDGYCSYVTWKEGEIGLPLAASAYPEGVPAPALLAELPTLDDKTLVAPAPVAVTQPMLSASSSTTATSVNDISHLIKKKTPTGVVAAATPAAPLVNDLSHLIKRKATTAAALTASASASTEANGSAVAFLSPFKRKDEAESSENGHESDPELNKRLKLDAENVDAM</sequence>
<organism evidence="12 13">
    <name type="scientific">Capsaspora owczarzaki (strain ATCC 30864)</name>
    <dbReference type="NCBI Taxonomy" id="595528"/>
    <lineage>
        <taxon>Eukaryota</taxon>
        <taxon>Filasterea</taxon>
        <taxon>Capsaspora</taxon>
    </lineage>
</organism>
<evidence type="ECO:0000313" key="13">
    <source>
        <dbReference type="Proteomes" id="UP000008743"/>
    </source>
</evidence>
<evidence type="ECO:0000256" key="7">
    <source>
        <dbReference type="ARBA" id="ARBA00023204"/>
    </source>
</evidence>
<dbReference type="PROSITE" id="PS50082">
    <property type="entry name" value="WD_REPEATS_2"/>
    <property type="match status" value="2"/>
</dbReference>